<dbReference type="Proteomes" id="UP000177625">
    <property type="component" value="Unassembled WGS sequence"/>
</dbReference>
<evidence type="ECO:0000313" key="2">
    <source>
        <dbReference type="Proteomes" id="UP000177625"/>
    </source>
</evidence>
<reference evidence="2" key="1">
    <citation type="submission" date="2016-03" db="EMBL/GenBank/DDBJ databases">
        <authorList>
            <person name="Guldener U."/>
        </authorList>
    </citation>
    <scope>NUCLEOTIDE SEQUENCE [LARGE SCALE GENOMIC DNA]</scope>
</reference>
<proteinExistence type="predicted"/>
<evidence type="ECO:0000313" key="1">
    <source>
        <dbReference type="EMBL" id="CZT40434.1"/>
    </source>
</evidence>
<accession>A0A1E1LUN1</accession>
<protein>
    <submittedName>
        <fullName evidence="1">Uncharacterized protein</fullName>
    </submittedName>
</protein>
<name>A0A1E1LUN1_RHYSE</name>
<dbReference type="EMBL" id="FJVC01000002">
    <property type="protein sequence ID" value="CZT40434.1"/>
    <property type="molecule type" value="Genomic_DNA"/>
</dbReference>
<gene>
    <name evidence="1" type="ORF">RSE6_00206</name>
</gene>
<dbReference type="AlphaFoldDB" id="A0A1E1LUN1"/>
<sequence>MNWLTMNDHMCKFWSQRASASMLALLWSRAPGIFVSLGLCSYFDPREPTNMIDGKITTLCDSKGLDTGWYSADVLSCVSLEFLSIPSIEREHTE</sequence>
<keyword evidence="2" id="KW-1185">Reference proteome</keyword>
<organism evidence="1 2">
    <name type="scientific">Rhynchosporium secalis</name>
    <name type="common">Barley scald fungus</name>
    <dbReference type="NCBI Taxonomy" id="38038"/>
    <lineage>
        <taxon>Eukaryota</taxon>
        <taxon>Fungi</taxon>
        <taxon>Dikarya</taxon>
        <taxon>Ascomycota</taxon>
        <taxon>Pezizomycotina</taxon>
        <taxon>Leotiomycetes</taxon>
        <taxon>Helotiales</taxon>
        <taxon>Ploettnerulaceae</taxon>
        <taxon>Rhynchosporium</taxon>
    </lineage>
</organism>